<accession>A0AB39UXB6</accession>
<dbReference type="FunFam" id="1.20.1510.10:FF:000006">
    <property type="entry name" value="Divalent cation efflux transporter"/>
    <property type="match status" value="1"/>
</dbReference>
<proteinExistence type="inferred from homology"/>
<organism evidence="12">
    <name type="scientific">Thermohahella caldifontis</name>
    <dbReference type="NCBI Taxonomy" id="3142973"/>
    <lineage>
        <taxon>Bacteria</taxon>
        <taxon>Pseudomonadati</taxon>
        <taxon>Pseudomonadota</taxon>
        <taxon>Gammaproteobacteria</taxon>
        <taxon>Oceanospirillales</taxon>
        <taxon>Hahellaceae</taxon>
        <taxon>Thermohahella</taxon>
    </lineage>
</organism>
<dbReference type="InterPro" id="IPR050291">
    <property type="entry name" value="CDF_Transporter"/>
</dbReference>
<dbReference type="PANTHER" id="PTHR43840">
    <property type="entry name" value="MITOCHONDRIAL METAL TRANSPORTER 1-RELATED"/>
    <property type="match status" value="1"/>
</dbReference>
<dbReference type="SUPFAM" id="SSF161111">
    <property type="entry name" value="Cation efflux protein transmembrane domain-like"/>
    <property type="match status" value="1"/>
</dbReference>
<keyword evidence="6" id="KW-0864">Zinc transport</keyword>
<feature type="domain" description="Cation efflux protein transmembrane" evidence="10">
    <location>
        <begin position="16"/>
        <end position="209"/>
    </location>
</feature>
<keyword evidence="4" id="KW-0408">Iron</keyword>
<evidence type="ECO:0000259" key="11">
    <source>
        <dbReference type="Pfam" id="PF16916"/>
    </source>
</evidence>
<reference evidence="12" key="1">
    <citation type="submission" date="2024-05" db="EMBL/GenBank/DDBJ databases">
        <title>Genome sequencing of novel strain.</title>
        <authorList>
            <person name="Ganbat D."/>
            <person name="Ganbat S."/>
            <person name="Lee S.-J."/>
        </authorList>
    </citation>
    <scope>NUCLEOTIDE SEQUENCE</scope>
    <source>
        <strain evidence="12">SMD15-11</strain>
    </source>
</reference>
<dbReference type="InterPro" id="IPR027470">
    <property type="entry name" value="Cation_efflux_CTD"/>
</dbReference>
<evidence type="ECO:0000256" key="1">
    <source>
        <dbReference type="ARBA" id="ARBA00004141"/>
    </source>
</evidence>
<dbReference type="InterPro" id="IPR002524">
    <property type="entry name" value="Cation_efflux"/>
</dbReference>
<feature type="transmembrane region" description="Helical" evidence="9">
    <location>
        <begin position="160"/>
        <end position="178"/>
    </location>
</feature>
<name>A0AB39UXB6_9GAMM</name>
<comment type="subcellular location">
    <subcellularLocation>
        <location evidence="1">Membrane</location>
        <topology evidence="1">Multi-pass membrane protein</topology>
    </subcellularLocation>
</comment>
<keyword evidence="5 9" id="KW-0812">Transmembrane</keyword>
<dbReference type="RefSeq" id="WP_369601578.1">
    <property type="nucleotide sequence ID" value="NZ_CP154858.1"/>
</dbReference>
<keyword evidence="6" id="KW-0406">Ion transport</keyword>
<feature type="transmembrane region" description="Helical" evidence="9">
    <location>
        <begin position="121"/>
        <end position="139"/>
    </location>
</feature>
<dbReference type="KEGG" id="tcd:AAIA72_00890"/>
<dbReference type="EMBL" id="CP154858">
    <property type="protein sequence ID" value="XDT72572.1"/>
    <property type="molecule type" value="Genomic_DNA"/>
</dbReference>
<evidence type="ECO:0000256" key="7">
    <source>
        <dbReference type="ARBA" id="ARBA00022989"/>
    </source>
</evidence>
<dbReference type="GO" id="GO:0006826">
    <property type="term" value="P:iron ion transport"/>
    <property type="evidence" value="ECO:0007669"/>
    <property type="project" value="UniProtKB-KW"/>
</dbReference>
<keyword evidence="8 9" id="KW-0472">Membrane</keyword>
<dbReference type="GO" id="GO:0016020">
    <property type="term" value="C:membrane"/>
    <property type="evidence" value="ECO:0007669"/>
    <property type="project" value="UniProtKB-SubCell"/>
</dbReference>
<keyword evidence="6" id="KW-0862">Zinc</keyword>
<keyword evidence="7 9" id="KW-1133">Transmembrane helix</keyword>
<evidence type="ECO:0000256" key="5">
    <source>
        <dbReference type="ARBA" id="ARBA00022692"/>
    </source>
</evidence>
<evidence type="ECO:0000256" key="6">
    <source>
        <dbReference type="ARBA" id="ARBA00022906"/>
    </source>
</evidence>
<dbReference type="AlphaFoldDB" id="A0AB39UXB6"/>
<dbReference type="Gene3D" id="1.20.1510.10">
    <property type="entry name" value="Cation efflux protein transmembrane domain"/>
    <property type="match status" value="1"/>
</dbReference>
<protein>
    <submittedName>
        <fullName evidence="12">Cation diffusion facilitator family transporter</fullName>
    </submittedName>
</protein>
<comment type="similarity">
    <text evidence="2">Belongs to the cation diffusion facilitator (CDF) transporter (TC 2.A.4) family. FieF subfamily.</text>
</comment>
<keyword evidence="3" id="KW-0813">Transport</keyword>
<gene>
    <name evidence="12" type="ORF">AAIA72_00890</name>
</gene>
<dbReference type="Pfam" id="PF16916">
    <property type="entry name" value="ZT_dimer"/>
    <property type="match status" value="1"/>
</dbReference>
<dbReference type="Pfam" id="PF01545">
    <property type="entry name" value="Cation_efflux"/>
    <property type="match status" value="1"/>
</dbReference>
<evidence type="ECO:0000256" key="2">
    <source>
        <dbReference type="ARBA" id="ARBA00010212"/>
    </source>
</evidence>
<dbReference type="GO" id="GO:0006829">
    <property type="term" value="P:zinc ion transport"/>
    <property type="evidence" value="ECO:0007669"/>
    <property type="project" value="UniProtKB-KW"/>
</dbReference>
<evidence type="ECO:0000256" key="9">
    <source>
        <dbReference type="SAM" id="Phobius"/>
    </source>
</evidence>
<dbReference type="PANTHER" id="PTHR43840:SF15">
    <property type="entry name" value="MITOCHONDRIAL METAL TRANSPORTER 1-RELATED"/>
    <property type="match status" value="1"/>
</dbReference>
<dbReference type="SUPFAM" id="SSF160240">
    <property type="entry name" value="Cation efflux protein cytoplasmic domain-like"/>
    <property type="match status" value="1"/>
</dbReference>
<evidence type="ECO:0000313" key="12">
    <source>
        <dbReference type="EMBL" id="XDT72572.1"/>
    </source>
</evidence>
<feature type="transmembrane region" description="Helical" evidence="9">
    <location>
        <begin position="80"/>
        <end position="101"/>
    </location>
</feature>
<dbReference type="GO" id="GO:0008324">
    <property type="term" value="F:monoatomic cation transmembrane transporter activity"/>
    <property type="evidence" value="ECO:0007669"/>
    <property type="project" value="InterPro"/>
</dbReference>
<keyword evidence="4" id="KW-0410">Iron transport</keyword>
<dbReference type="Gene3D" id="3.30.70.1350">
    <property type="entry name" value="Cation efflux protein, cytoplasmic domain"/>
    <property type="match status" value="1"/>
</dbReference>
<sequence>MSTLEHNKSAADRVTWVGLWTDLGLGVGKVGVGLASGSHALVADGLHSFSDLASDVLVLAVNRVAHEAPDKDHPYGHGKFETLGTVILGVLLIAVAGGLAWDSLQTLWINAPHEVTGSTAIVMAILSIASKEWLYHYTVKVGRAIRSDMLIANAWHHRSDALSSVIVLIALIGALFGWTWLDAAGAVVVALMVAWVGGSLIWDSIQELLETSLPEEDLARLRAAVADLPEVRGIHDLRARHVGPRIVLDIHLLVDPRISVSEGHQIGLTVARHLRAAMPEISDVTFHVDAEDDQNLNVTDAPELPLRHDIEPILEALYEELALPDGAISATLHYLEKRVHLELKVRAGVTLSPEDVEAIRQHLAAFRWFGSVRVWHQAPTATT</sequence>
<evidence type="ECO:0000256" key="3">
    <source>
        <dbReference type="ARBA" id="ARBA00022448"/>
    </source>
</evidence>
<feature type="domain" description="Cation efflux protein cytoplasmic" evidence="11">
    <location>
        <begin position="213"/>
        <end position="290"/>
    </location>
</feature>
<evidence type="ECO:0000259" key="10">
    <source>
        <dbReference type="Pfam" id="PF01545"/>
    </source>
</evidence>
<dbReference type="NCBIfam" id="TIGR01297">
    <property type="entry name" value="CDF"/>
    <property type="match status" value="1"/>
</dbReference>
<feature type="transmembrane region" description="Helical" evidence="9">
    <location>
        <begin position="184"/>
        <end position="202"/>
    </location>
</feature>
<dbReference type="InterPro" id="IPR058533">
    <property type="entry name" value="Cation_efflux_TM"/>
</dbReference>
<dbReference type="InterPro" id="IPR036837">
    <property type="entry name" value="Cation_efflux_CTD_sf"/>
</dbReference>
<evidence type="ECO:0000256" key="8">
    <source>
        <dbReference type="ARBA" id="ARBA00023136"/>
    </source>
</evidence>
<dbReference type="InterPro" id="IPR027469">
    <property type="entry name" value="Cation_efflux_TMD_sf"/>
</dbReference>
<evidence type="ECO:0000256" key="4">
    <source>
        <dbReference type="ARBA" id="ARBA00022496"/>
    </source>
</evidence>